<organism evidence="2 3">
    <name type="scientific">Tetrahymena thermophila (strain SB210)</name>
    <dbReference type="NCBI Taxonomy" id="312017"/>
    <lineage>
        <taxon>Eukaryota</taxon>
        <taxon>Sar</taxon>
        <taxon>Alveolata</taxon>
        <taxon>Ciliophora</taxon>
        <taxon>Intramacronucleata</taxon>
        <taxon>Oligohymenophorea</taxon>
        <taxon>Hymenostomatida</taxon>
        <taxon>Tetrahymenina</taxon>
        <taxon>Tetrahymenidae</taxon>
        <taxon>Tetrahymena</taxon>
    </lineage>
</organism>
<dbReference type="RefSeq" id="XP_001027865.2">
    <property type="nucleotide sequence ID" value="XM_001027865.2"/>
</dbReference>
<dbReference type="KEGG" id="tet:TTHERM_00919720"/>
<protein>
    <submittedName>
        <fullName evidence="2">Uncharacterized protein</fullName>
    </submittedName>
</protein>
<evidence type="ECO:0000256" key="1">
    <source>
        <dbReference type="SAM" id="MobiDB-lite"/>
    </source>
</evidence>
<dbReference type="HOGENOM" id="CLU_341167_0_0_1"/>
<dbReference type="InParanoid" id="Q24IK2"/>
<keyword evidence="3" id="KW-1185">Reference proteome</keyword>
<evidence type="ECO:0000313" key="2">
    <source>
        <dbReference type="EMBL" id="EAS07623.2"/>
    </source>
</evidence>
<name>Q24IK2_TETTS</name>
<gene>
    <name evidence="2" type="ORF">TTHERM_00919720</name>
</gene>
<dbReference type="EMBL" id="GG662213">
    <property type="protein sequence ID" value="EAS07623.2"/>
    <property type="molecule type" value="Genomic_DNA"/>
</dbReference>
<reference evidence="3" key="1">
    <citation type="journal article" date="2006" name="PLoS Biol.">
        <title>Macronuclear genome sequence of the ciliate Tetrahymena thermophila, a model eukaryote.</title>
        <authorList>
            <person name="Eisen J.A."/>
            <person name="Coyne R.S."/>
            <person name="Wu M."/>
            <person name="Wu D."/>
            <person name="Thiagarajan M."/>
            <person name="Wortman J.R."/>
            <person name="Badger J.H."/>
            <person name="Ren Q."/>
            <person name="Amedeo P."/>
            <person name="Jones K.M."/>
            <person name="Tallon L.J."/>
            <person name="Delcher A.L."/>
            <person name="Salzberg S.L."/>
            <person name="Silva J.C."/>
            <person name="Haas B.J."/>
            <person name="Majoros W.H."/>
            <person name="Farzad M."/>
            <person name="Carlton J.M."/>
            <person name="Smith R.K. Jr."/>
            <person name="Garg J."/>
            <person name="Pearlman R.E."/>
            <person name="Karrer K.M."/>
            <person name="Sun L."/>
            <person name="Manning G."/>
            <person name="Elde N.C."/>
            <person name="Turkewitz A.P."/>
            <person name="Asai D.J."/>
            <person name="Wilkes D.E."/>
            <person name="Wang Y."/>
            <person name="Cai H."/>
            <person name="Collins K."/>
            <person name="Stewart B.A."/>
            <person name="Lee S.R."/>
            <person name="Wilamowska K."/>
            <person name="Weinberg Z."/>
            <person name="Ruzzo W.L."/>
            <person name="Wloga D."/>
            <person name="Gaertig J."/>
            <person name="Frankel J."/>
            <person name="Tsao C.-C."/>
            <person name="Gorovsky M.A."/>
            <person name="Keeling P.J."/>
            <person name="Waller R.F."/>
            <person name="Patron N.J."/>
            <person name="Cherry J.M."/>
            <person name="Stover N.A."/>
            <person name="Krieger C.J."/>
            <person name="del Toro C."/>
            <person name="Ryder H.F."/>
            <person name="Williamson S.C."/>
            <person name="Barbeau R.A."/>
            <person name="Hamilton E.P."/>
            <person name="Orias E."/>
        </authorList>
    </citation>
    <scope>NUCLEOTIDE SEQUENCE [LARGE SCALE GENOMIC DNA]</scope>
    <source>
        <strain evidence="3">SB210</strain>
    </source>
</reference>
<dbReference type="OrthoDB" id="289247at2759"/>
<accession>Q24IK2</accession>
<evidence type="ECO:0000313" key="3">
    <source>
        <dbReference type="Proteomes" id="UP000009168"/>
    </source>
</evidence>
<dbReference type="AlphaFoldDB" id="Q24IK2"/>
<feature type="region of interest" description="Disordered" evidence="1">
    <location>
        <begin position="517"/>
        <end position="541"/>
    </location>
</feature>
<dbReference type="GeneID" id="7840756"/>
<proteinExistence type="predicted"/>
<sequence length="861" mass="102083">MSKHLLNTSLNLYEDIENPQKSFTPNKFYMNLHIQGPIYNTKLYSDRVNNTGVRPYQLENKLIDDETNQKTIDQYKQKLRSIQNSSHNSQLDDFRKNSFSYQDAFLRYQDDQEQSSINSPQIQKQVNKQKNLAETLLEVTDTKLPPGLTKRTIRDYKKKNKKENFQVTNEKVYEAYKHHSQLFQQQKNFQQIENGRLQSSSKDVMTIERRRTVSVKQRPSTDQRNSVEYYSNSNKIINRNQYTSQHVRLKPLQTVNLNISFNGNHAAVAKETQKEESTFNQNKLFLTAPQKQKKIKLLPLTKIFFLNRINKFSEIKNNFINFDLSPFIFSNFKKEIQPSIDLEVLEKAYPYIQKILNLKFVDEFYSILSKNPEKKRDFEEMKLGFQKKDILKIFNDFETEYISEKKLFERVIYYFIPSTKYRQQIVIDLIGQINNIGDNSLKNYENIECIFDVNGREVTDILQLHFQTMILLGGEKETMKKNQFLRDLENFIEVQQNQQFRDTLKNKAQINFDTVHQVSQSPYDSPKKNRNNSTNIRGLAQTSNVNEQIHKFYGQKSQSLYQENTINQHSFSQNPSSPTNFRGESRNHFNEKESSILGKNSSNYKLNSILQEGSVDYYGNKQINTGIVNYLKRKNKQNIEYSKMKTKELVRIRNIYPQLTNKDIFRYYSEFQSLINLNEGLENAQNYQDKISKGSDLIYAMNFFTFCTSFKSGTHTPIINSILRAIGIDVEVADRNNIKLSWDKFLNLRVLMEQKGEKEHIVDFLQRLFDPKRIGIITKQEFLEILQTSEKLVNESGEEAKWYAHQMWSYFNKNNFMNEYVELRLDYIQQKYDEHKYSYQFFLSWILNNFDESLQLELDNC</sequence>
<dbReference type="Proteomes" id="UP000009168">
    <property type="component" value="Unassembled WGS sequence"/>
</dbReference>
<dbReference type="InterPro" id="IPR011992">
    <property type="entry name" value="EF-hand-dom_pair"/>
</dbReference>
<feature type="compositionally biased region" description="Polar residues" evidence="1">
    <location>
        <begin position="531"/>
        <end position="541"/>
    </location>
</feature>
<dbReference type="Gene3D" id="1.10.238.10">
    <property type="entry name" value="EF-hand"/>
    <property type="match status" value="1"/>
</dbReference>
<dbReference type="SUPFAM" id="SSF47473">
    <property type="entry name" value="EF-hand"/>
    <property type="match status" value="1"/>
</dbReference>